<evidence type="ECO:0000256" key="9">
    <source>
        <dbReference type="ARBA" id="ARBA00022840"/>
    </source>
</evidence>
<keyword evidence="4" id="KW-0820">tRNA-binding</keyword>
<evidence type="ECO:0000256" key="6">
    <source>
        <dbReference type="ARBA" id="ARBA00022723"/>
    </source>
</evidence>
<dbReference type="InterPro" id="IPR012947">
    <property type="entry name" value="tRNA_SAD"/>
</dbReference>
<dbReference type="GO" id="GO:0005524">
    <property type="term" value="F:ATP binding"/>
    <property type="evidence" value="ECO:0007669"/>
    <property type="project" value="UniProtKB-KW"/>
</dbReference>
<keyword evidence="8" id="KW-0862">Zinc</keyword>
<proteinExistence type="inferred from homology"/>
<comment type="cofactor">
    <cofactor evidence="1">
        <name>Zn(2+)</name>
        <dbReference type="ChEBI" id="CHEBI:29105"/>
    </cofactor>
</comment>
<feature type="non-terminal residue" evidence="14">
    <location>
        <position position="176"/>
    </location>
</feature>
<gene>
    <name evidence="14" type="ORF">S06H3_39279</name>
</gene>
<organism evidence="14">
    <name type="scientific">marine sediment metagenome</name>
    <dbReference type="NCBI Taxonomy" id="412755"/>
    <lineage>
        <taxon>unclassified sequences</taxon>
        <taxon>metagenomes</taxon>
        <taxon>ecological metagenomes</taxon>
    </lineage>
</organism>
<dbReference type="GO" id="GO:0006419">
    <property type="term" value="P:alanyl-tRNA aminoacylation"/>
    <property type="evidence" value="ECO:0007669"/>
    <property type="project" value="InterPro"/>
</dbReference>
<dbReference type="Pfam" id="PF07973">
    <property type="entry name" value="tRNA_SAD"/>
    <property type="match status" value="1"/>
</dbReference>
<name>X1PWR1_9ZZZZ</name>
<keyword evidence="9" id="KW-0067">ATP-binding</keyword>
<evidence type="ECO:0000313" key="14">
    <source>
        <dbReference type="EMBL" id="GAI43305.1"/>
    </source>
</evidence>
<dbReference type="PANTHER" id="PTHR11777">
    <property type="entry name" value="ALANYL-TRNA SYNTHETASE"/>
    <property type="match status" value="1"/>
</dbReference>
<keyword evidence="11" id="KW-0648">Protein biosynthesis</keyword>
<dbReference type="GO" id="GO:0000049">
    <property type="term" value="F:tRNA binding"/>
    <property type="evidence" value="ECO:0007669"/>
    <property type="project" value="UniProtKB-KW"/>
</dbReference>
<dbReference type="GO" id="GO:0005829">
    <property type="term" value="C:cytosol"/>
    <property type="evidence" value="ECO:0007669"/>
    <property type="project" value="TreeGrafter"/>
</dbReference>
<dbReference type="FunFam" id="3.30.980.10:FF:000004">
    <property type="entry name" value="Alanine--tRNA ligase, cytoplasmic"/>
    <property type="match status" value="1"/>
</dbReference>
<evidence type="ECO:0000256" key="4">
    <source>
        <dbReference type="ARBA" id="ARBA00022555"/>
    </source>
</evidence>
<evidence type="ECO:0000259" key="13">
    <source>
        <dbReference type="PROSITE" id="PS50860"/>
    </source>
</evidence>
<dbReference type="GO" id="GO:0046872">
    <property type="term" value="F:metal ion binding"/>
    <property type="evidence" value="ECO:0007669"/>
    <property type="project" value="UniProtKB-KW"/>
</dbReference>
<keyword evidence="7" id="KW-0547">Nucleotide-binding</keyword>
<keyword evidence="12" id="KW-0030">Aminoacyl-tRNA synthetase</keyword>
<sequence>MDRERRLDIARNHTATHLLQSALRQVLGEHVQQRGSLVAPDRLRFDFSHLKALTKEQIAELNRIVNEKIRQNLKVYDEDIPYKEAMEEGVIALFDEKYGDVVRVVKIGEPAISAELCGGTHVASTGEIGLFQIISESSIGAGLRRIEAVAGRGAEAFIAQRLSDLQQIAQSLGASS</sequence>
<evidence type="ECO:0000256" key="1">
    <source>
        <dbReference type="ARBA" id="ARBA00001947"/>
    </source>
</evidence>
<dbReference type="PANTHER" id="PTHR11777:SF9">
    <property type="entry name" value="ALANINE--TRNA LIGASE, CYTOPLASMIC"/>
    <property type="match status" value="1"/>
</dbReference>
<dbReference type="InterPro" id="IPR018163">
    <property type="entry name" value="Thr/Ala-tRNA-synth_IIc_edit"/>
</dbReference>
<dbReference type="SMART" id="SM00863">
    <property type="entry name" value="tRNA_SAD"/>
    <property type="match status" value="1"/>
</dbReference>
<evidence type="ECO:0000256" key="8">
    <source>
        <dbReference type="ARBA" id="ARBA00022833"/>
    </source>
</evidence>
<evidence type="ECO:0000256" key="12">
    <source>
        <dbReference type="ARBA" id="ARBA00023146"/>
    </source>
</evidence>
<reference evidence="14" key="1">
    <citation type="journal article" date="2014" name="Front. Microbiol.">
        <title>High frequency of phylogenetically diverse reductive dehalogenase-homologous genes in deep subseafloor sedimentary metagenomes.</title>
        <authorList>
            <person name="Kawai M."/>
            <person name="Futagami T."/>
            <person name="Toyoda A."/>
            <person name="Takaki Y."/>
            <person name="Nishi S."/>
            <person name="Hori S."/>
            <person name="Arai W."/>
            <person name="Tsubouchi T."/>
            <person name="Morono Y."/>
            <person name="Uchiyama I."/>
            <person name="Ito T."/>
            <person name="Fujiyama A."/>
            <person name="Inagaki F."/>
            <person name="Takami H."/>
        </authorList>
    </citation>
    <scope>NUCLEOTIDE SEQUENCE</scope>
    <source>
        <strain evidence="14">Expedition CK06-06</strain>
    </source>
</reference>
<dbReference type="EMBL" id="BARV01024011">
    <property type="protein sequence ID" value="GAI43305.1"/>
    <property type="molecule type" value="Genomic_DNA"/>
</dbReference>
<keyword evidence="5" id="KW-0436">Ligase</keyword>
<dbReference type="SUPFAM" id="SSF55186">
    <property type="entry name" value="ThrRS/AlaRS common domain"/>
    <property type="match status" value="1"/>
</dbReference>
<dbReference type="FunFam" id="3.30.54.20:FF:000001">
    <property type="entry name" value="Alanine--tRNA ligase"/>
    <property type="match status" value="1"/>
</dbReference>
<dbReference type="Gene3D" id="3.30.54.20">
    <property type="match status" value="1"/>
</dbReference>
<feature type="domain" description="Alanyl-transfer RNA synthetases family profile" evidence="13">
    <location>
        <begin position="1"/>
        <end position="160"/>
    </location>
</feature>
<dbReference type="AlphaFoldDB" id="X1PWR1"/>
<dbReference type="InterPro" id="IPR050058">
    <property type="entry name" value="Ala-tRNA_ligase"/>
</dbReference>
<dbReference type="GO" id="GO:0002161">
    <property type="term" value="F:aminoacyl-tRNA deacylase activity"/>
    <property type="evidence" value="ECO:0007669"/>
    <property type="project" value="TreeGrafter"/>
</dbReference>
<evidence type="ECO:0000256" key="10">
    <source>
        <dbReference type="ARBA" id="ARBA00022884"/>
    </source>
</evidence>
<dbReference type="GO" id="GO:0004813">
    <property type="term" value="F:alanine-tRNA ligase activity"/>
    <property type="evidence" value="ECO:0007669"/>
    <property type="project" value="UniProtKB-EC"/>
</dbReference>
<dbReference type="PROSITE" id="PS50860">
    <property type="entry name" value="AA_TRNA_LIGASE_II_ALA"/>
    <property type="match status" value="1"/>
</dbReference>
<comment type="similarity">
    <text evidence="2">Belongs to the class-II aminoacyl-tRNA synthetase family.</text>
</comment>
<keyword evidence="6" id="KW-0479">Metal-binding</keyword>
<evidence type="ECO:0000256" key="11">
    <source>
        <dbReference type="ARBA" id="ARBA00022917"/>
    </source>
</evidence>
<accession>X1PWR1</accession>
<evidence type="ECO:0000256" key="2">
    <source>
        <dbReference type="ARBA" id="ARBA00008226"/>
    </source>
</evidence>
<dbReference type="Gene3D" id="3.30.980.10">
    <property type="entry name" value="Threonyl-trna Synthetase, Chain A, domain 2"/>
    <property type="match status" value="1"/>
</dbReference>
<comment type="caution">
    <text evidence="14">The sequence shown here is derived from an EMBL/GenBank/DDBJ whole genome shotgun (WGS) entry which is preliminary data.</text>
</comment>
<keyword evidence="10" id="KW-0694">RNA-binding</keyword>
<evidence type="ECO:0000256" key="3">
    <source>
        <dbReference type="ARBA" id="ARBA00013168"/>
    </source>
</evidence>
<dbReference type="EC" id="6.1.1.7" evidence="3"/>
<evidence type="ECO:0000256" key="7">
    <source>
        <dbReference type="ARBA" id="ARBA00022741"/>
    </source>
</evidence>
<dbReference type="InterPro" id="IPR018165">
    <property type="entry name" value="Ala-tRNA-synth_IIc_core"/>
</dbReference>
<protein>
    <recommendedName>
        <fullName evidence="3">alanine--tRNA ligase</fullName>
        <ecNumber evidence="3">6.1.1.7</ecNumber>
    </recommendedName>
</protein>
<evidence type="ECO:0000256" key="5">
    <source>
        <dbReference type="ARBA" id="ARBA00022598"/>
    </source>
</evidence>